<reference evidence="1 2" key="2">
    <citation type="submission" date="2018-11" db="EMBL/GenBank/DDBJ databases">
        <authorList>
            <consortium name="Pathogen Informatics"/>
        </authorList>
    </citation>
    <scope>NUCLEOTIDE SEQUENCE [LARGE SCALE GENOMIC DNA]</scope>
    <source>
        <strain evidence="1 2">NST_G2</strain>
    </source>
</reference>
<dbReference type="OrthoDB" id="6264056at2759"/>
<sequence length="156" mass="17901">MARVRTRNDASYHQIRNTTAKSARDNQQKYWSEIAISIGKATNVGDISKLYQIIGRLSYFVGDMNGDFIVDNSAKVDRWHEHFDHLLSCDEQLVTPSHPSAAEFHPSPTYAKLCDPTRGRSCRYKTEYAQQQGTRIERYSHRNLQDLCRHTGTLAP</sequence>
<dbReference type="Proteomes" id="UP000275846">
    <property type="component" value="Unassembled WGS sequence"/>
</dbReference>
<evidence type="ECO:0000313" key="2">
    <source>
        <dbReference type="Proteomes" id="UP000275846"/>
    </source>
</evidence>
<dbReference type="AlphaFoldDB" id="A0A183SHT6"/>
<dbReference type="WBParaSite" id="SSLN_0000390701-mRNA-1">
    <property type="protein sequence ID" value="SSLN_0000390701-mRNA-1"/>
    <property type="gene ID" value="SSLN_0000390701"/>
</dbReference>
<evidence type="ECO:0000313" key="1">
    <source>
        <dbReference type="EMBL" id="VDL90169.1"/>
    </source>
</evidence>
<proteinExistence type="predicted"/>
<gene>
    <name evidence="1" type="ORF">SSLN_LOCUS3784</name>
</gene>
<reference evidence="3" key="1">
    <citation type="submission" date="2016-06" db="UniProtKB">
        <authorList>
            <consortium name="WormBaseParasite"/>
        </authorList>
    </citation>
    <scope>IDENTIFICATION</scope>
</reference>
<protein>
    <submittedName>
        <fullName evidence="3">Gag-pol polyprotein</fullName>
    </submittedName>
</protein>
<organism evidence="3">
    <name type="scientific">Schistocephalus solidus</name>
    <name type="common">Tapeworm</name>
    <dbReference type="NCBI Taxonomy" id="70667"/>
    <lineage>
        <taxon>Eukaryota</taxon>
        <taxon>Metazoa</taxon>
        <taxon>Spiralia</taxon>
        <taxon>Lophotrochozoa</taxon>
        <taxon>Platyhelminthes</taxon>
        <taxon>Cestoda</taxon>
        <taxon>Eucestoda</taxon>
        <taxon>Diphyllobothriidea</taxon>
        <taxon>Diphyllobothriidae</taxon>
        <taxon>Schistocephalus</taxon>
    </lineage>
</organism>
<evidence type="ECO:0000313" key="3">
    <source>
        <dbReference type="WBParaSite" id="SSLN_0000390701-mRNA-1"/>
    </source>
</evidence>
<accession>A0A183SHT6</accession>
<dbReference type="EMBL" id="UYSU01032653">
    <property type="protein sequence ID" value="VDL90169.1"/>
    <property type="molecule type" value="Genomic_DNA"/>
</dbReference>
<keyword evidence="2" id="KW-1185">Reference proteome</keyword>
<name>A0A183SHT6_SCHSO</name>